<comment type="caution">
    <text evidence="1">The sequence shown here is derived from an EMBL/GenBank/DDBJ whole genome shotgun (WGS) entry which is preliminary data.</text>
</comment>
<organism evidence="1 2">
    <name type="scientific">Jimgerdemannia flammicorona</name>
    <dbReference type="NCBI Taxonomy" id="994334"/>
    <lineage>
        <taxon>Eukaryota</taxon>
        <taxon>Fungi</taxon>
        <taxon>Fungi incertae sedis</taxon>
        <taxon>Mucoromycota</taxon>
        <taxon>Mucoromycotina</taxon>
        <taxon>Endogonomycetes</taxon>
        <taxon>Endogonales</taxon>
        <taxon>Endogonaceae</taxon>
        <taxon>Jimgerdemannia</taxon>
    </lineage>
</organism>
<reference evidence="1 2" key="1">
    <citation type="journal article" date="2018" name="New Phytol.">
        <title>Phylogenomics of Endogonaceae and evolution of mycorrhizas within Mucoromycota.</title>
        <authorList>
            <person name="Chang Y."/>
            <person name="Desiro A."/>
            <person name="Na H."/>
            <person name="Sandor L."/>
            <person name="Lipzen A."/>
            <person name="Clum A."/>
            <person name="Barry K."/>
            <person name="Grigoriev I.V."/>
            <person name="Martin F.M."/>
            <person name="Stajich J.E."/>
            <person name="Smith M.E."/>
            <person name="Bonito G."/>
            <person name="Spatafora J.W."/>
        </authorList>
    </citation>
    <scope>NUCLEOTIDE SEQUENCE [LARGE SCALE GENOMIC DNA]</scope>
    <source>
        <strain evidence="1 2">AD002</strain>
    </source>
</reference>
<dbReference type="Proteomes" id="UP000274822">
    <property type="component" value="Unassembled WGS sequence"/>
</dbReference>
<protein>
    <submittedName>
        <fullName evidence="1">Uncharacterized protein</fullName>
    </submittedName>
</protein>
<accession>A0A433Q1J5</accession>
<dbReference type="EMBL" id="RBNJ01019085">
    <property type="protein sequence ID" value="RUS23636.1"/>
    <property type="molecule type" value="Genomic_DNA"/>
</dbReference>
<evidence type="ECO:0000313" key="1">
    <source>
        <dbReference type="EMBL" id="RUS23636.1"/>
    </source>
</evidence>
<gene>
    <name evidence="1" type="ORF">BC938DRAFT_474848</name>
</gene>
<evidence type="ECO:0000313" key="2">
    <source>
        <dbReference type="Proteomes" id="UP000274822"/>
    </source>
</evidence>
<proteinExistence type="predicted"/>
<dbReference type="AlphaFoldDB" id="A0A433Q1J5"/>
<name>A0A433Q1J5_9FUNG</name>
<keyword evidence="2" id="KW-1185">Reference proteome</keyword>
<sequence length="116" mass="13704">MSDSSHPPHLLDFHLFPEFQFMCKHKLHKYFDRKPSDWKVVGFLDECDIESFDQKISCYISCLEVLVKNEKELRKERAQLLLDRFRKASVIILLLEILMKVGGVMRSPELLHHSGF</sequence>